<dbReference type="Proteomes" id="UP000824065">
    <property type="component" value="Unassembled WGS sequence"/>
</dbReference>
<organism evidence="8 9">
    <name type="scientific">Candidatus Faecalibacterium gallistercoris</name>
    <dbReference type="NCBI Taxonomy" id="2838579"/>
    <lineage>
        <taxon>Bacteria</taxon>
        <taxon>Bacillati</taxon>
        <taxon>Bacillota</taxon>
        <taxon>Clostridia</taxon>
        <taxon>Eubacteriales</taxon>
        <taxon>Oscillospiraceae</taxon>
        <taxon>Faecalibacterium</taxon>
    </lineage>
</organism>
<comment type="caution">
    <text evidence="8">The sequence shown here is derived from an EMBL/GenBank/DDBJ whole genome shotgun (WGS) entry which is preliminary data.</text>
</comment>
<protein>
    <submittedName>
        <fullName evidence="8">Aldo/keto reductase</fullName>
    </submittedName>
</protein>
<dbReference type="PRINTS" id="PR00069">
    <property type="entry name" value="ALDKETRDTASE"/>
</dbReference>
<dbReference type="InterPro" id="IPR036812">
    <property type="entry name" value="NAD(P)_OxRdtase_dom_sf"/>
</dbReference>
<evidence type="ECO:0000259" key="7">
    <source>
        <dbReference type="Pfam" id="PF00248"/>
    </source>
</evidence>
<evidence type="ECO:0000256" key="4">
    <source>
        <dbReference type="PIRSR" id="PIRSR000097-1"/>
    </source>
</evidence>
<evidence type="ECO:0000256" key="5">
    <source>
        <dbReference type="PIRSR" id="PIRSR000097-2"/>
    </source>
</evidence>
<feature type="active site" description="Proton donor" evidence="4">
    <location>
        <position position="48"/>
    </location>
</feature>
<reference evidence="8" key="1">
    <citation type="journal article" date="2021" name="PeerJ">
        <title>Extensive microbial diversity within the chicken gut microbiome revealed by metagenomics and culture.</title>
        <authorList>
            <person name="Gilroy R."/>
            <person name="Ravi A."/>
            <person name="Getino M."/>
            <person name="Pursley I."/>
            <person name="Horton D.L."/>
            <person name="Alikhan N.F."/>
            <person name="Baker D."/>
            <person name="Gharbi K."/>
            <person name="Hall N."/>
            <person name="Watson M."/>
            <person name="Adriaenssens E.M."/>
            <person name="Foster-Nyarko E."/>
            <person name="Jarju S."/>
            <person name="Secka A."/>
            <person name="Antonio M."/>
            <person name="Oren A."/>
            <person name="Chaudhuri R.R."/>
            <person name="La Ragione R."/>
            <person name="Hildebrand F."/>
            <person name="Pallen M.J."/>
        </authorList>
    </citation>
    <scope>NUCLEOTIDE SEQUENCE</scope>
    <source>
        <strain evidence="8">ChiBcec16-3735</strain>
    </source>
</reference>
<comment type="similarity">
    <text evidence="1">Belongs to the aldo/keto reductase family.</text>
</comment>
<dbReference type="Pfam" id="PF00248">
    <property type="entry name" value="Aldo_ket_red"/>
    <property type="match status" value="1"/>
</dbReference>
<evidence type="ECO:0000313" key="9">
    <source>
        <dbReference type="Proteomes" id="UP000824065"/>
    </source>
</evidence>
<reference evidence="8" key="2">
    <citation type="submission" date="2021-04" db="EMBL/GenBank/DDBJ databases">
        <authorList>
            <person name="Gilroy R."/>
        </authorList>
    </citation>
    <scope>NUCLEOTIDE SEQUENCE</scope>
    <source>
        <strain evidence="8">ChiBcec16-3735</strain>
    </source>
</reference>
<dbReference type="InterPro" id="IPR020471">
    <property type="entry name" value="AKR"/>
</dbReference>
<proteinExistence type="inferred from homology"/>
<evidence type="ECO:0000256" key="6">
    <source>
        <dbReference type="PIRSR" id="PIRSR000097-3"/>
    </source>
</evidence>
<evidence type="ECO:0000256" key="1">
    <source>
        <dbReference type="ARBA" id="ARBA00007905"/>
    </source>
</evidence>
<dbReference type="FunFam" id="3.20.20.100:FF:000002">
    <property type="entry name" value="2,5-diketo-D-gluconic acid reductase A"/>
    <property type="match status" value="1"/>
</dbReference>
<gene>
    <name evidence="8" type="ORF">H9725_07275</name>
</gene>
<dbReference type="PIRSF" id="PIRSF000097">
    <property type="entry name" value="AKR"/>
    <property type="match status" value="1"/>
</dbReference>
<feature type="binding site" evidence="5">
    <location>
        <position position="103"/>
    </location>
    <ligand>
        <name>substrate</name>
    </ligand>
</feature>
<dbReference type="PROSITE" id="PS00062">
    <property type="entry name" value="ALDOKETO_REDUCTASE_2"/>
    <property type="match status" value="1"/>
</dbReference>
<dbReference type="AlphaFoldDB" id="A0A9D2FHA3"/>
<keyword evidence="3" id="KW-0560">Oxidoreductase</keyword>
<dbReference type="Gene3D" id="3.20.20.100">
    <property type="entry name" value="NADP-dependent oxidoreductase domain"/>
    <property type="match status" value="1"/>
</dbReference>
<dbReference type="InterPro" id="IPR018170">
    <property type="entry name" value="Aldo/ket_reductase_CS"/>
</dbReference>
<dbReference type="PANTHER" id="PTHR43827">
    <property type="entry name" value="2,5-DIKETO-D-GLUCONIC ACID REDUCTASE"/>
    <property type="match status" value="1"/>
</dbReference>
<name>A0A9D2FHA3_9FIRM</name>
<accession>A0A9D2FHA3</accession>
<feature type="domain" description="NADP-dependent oxidoreductase" evidence="7">
    <location>
        <begin position="22"/>
        <end position="253"/>
    </location>
</feature>
<dbReference type="GO" id="GO:0016616">
    <property type="term" value="F:oxidoreductase activity, acting on the CH-OH group of donors, NAD or NADP as acceptor"/>
    <property type="evidence" value="ECO:0007669"/>
    <property type="project" value="UniProtKB-ARBA"/>
</dbReference>
<feature type="site" description="Lowers pKa of active site Tyr" evidence="6">
    <location>
        <position position="73"/>
    </location>
</feature>
<sequence length="281" mass="31794">MEYTTLNNGVQMPMAGIGTFLLSPDEAEASVRSALQCGYRLIDTANAYRNEKAVGRAIRSSGLPRQEIFLETKLWPSFYEQPDAVDKTLQRLGADYIDLLLIHQPAGNYLAGYRQMEKAYQEGKVRAIGLSNFSQAQIQEILDNCRVRPAVLQTEVHPYNQEKALKQFLAEQAMVIQAWYPLGHGDKALIDEPLFTQLAGKYGKSNAQIILRWQIQSGNIVIPGSKNPSHIRDNFDLFDFELTDGEMVQIAAMDQARRYYTSTPELLRRYVEMVPDVDGQK</sequence>
<dbReference type="SUPFAM" id="SSF51430">
    <property type="entry name" value="NAD(P)-linked oxidoreductase"/>
    <property type="match status" value="1"/>
</dbReference>
<keyword evidence="2" id="KW-0521">NADP</keyword>
<dbReference type="PROSITE" id="PS00798">
    <property type="entry name" value="ALDOKETO_REDUCTASE_1"/>
    <property type="match status" value="1"/>
</dbReference>
<dbReference type="PANTHER" id="PTHR43827:SF3">
    <property type="entry name" value="NADP-DEPENDENT OXIDOREDUCTASE DOMAIN-CONTAINING PROTEIN"/>
    <property type="match status" value="1"/>
</dbReference>
<evidence type="ECO:0000256" key="3">
    <source>
        <dbReference type="ARBA" id="ARBA00023002"/>
    </source>
</evidence>
<evidence type="ECO:0000256" key="2">
    <source>
        <dbReference type="ARBA" id="ARBA00022857"/>
    </source>
</evidence>
<evidence type="ECO:0000313" key="8">
    <source>
        <dbReference type="EMBL" id="HIZ58366.1"/>
    </source>
</evidence>
<dbReference type="InterPro" id="IPR023210">
    <property type="entry name" value="NADP_OxRdtase_dom"/>
</dbReference>
<dbReference type="EMBL" id="DXBJ01000050">
    <property type="protein sequence ID" value="HIZ58366.1"/>
    <property type="molecule type" value="Genomic_DNA"/>
</dbReference>